<dbReference type="STRING" id="70415.A0A5S6Q5P5"/>
<sequence length="285" mass="32936">MQDLPDKATEELRECLAKDTENPSVYLLLAEISLRQRNFDAAKSTLEAAVSYDFNVRHRPSYHLIRALIAVASHETKDANAILTNAIQLYSLKPSKEQSFLTYESLESTKLKIQLELAKLLQLDGNFEETEKILDALRQEYGEEHEGQIIFIQCDLLLKKKDVNRALRLLSEVSADKWYYVETRKIMADIYLTYKKDKRQYIACFKEMMHSSPTPEILIAAGDAYARILEMEKAIETYETALRKNPKDFALTRKIGQVYVRSHNYLKAVSYFEAALKRSGHDLIR</sequence>
<evidence type="ECO:0000313" key="6">
    <source>
        <dbReference type="Proteomes" id="UP000046395"/>
    </source>
</evidence>
<dbReference type="InterPro" id="IPR040364">
    <property type="entry name" value="TTC21A/TTC21B"/>
</dbReference>
<feature type="repeat" description="TPR" evidence="4">
    <location>
        <begin position="249"/>
        <end position="282"/>
    </location>
</feature>
<keyword evidence="6" id="KW-1185">Reference proteome</keyword>
<dbReference type="Pfam" id="PF25058">
    <property type="entry name" value="ARM_TT21"/>
    <property type="match status" value="1"/>
</dbReference>
<evidence type="ECO:0000256" key="2">
    <source>
        <dbReference type="ARBA" id="ARBA00022737"/>
    </source>
</evidence>
<dbReference type="InterPro" id="IPR056836">
    <property type="entry name" value="ARM_TT21_4th"/>
</dbReference>
<dbReference type="PANTHER" id="PTHR14699">
    <property type="entry name" value="STI2 PROTEIN-RELATED"/>
    <property type="match status" value="1"/>
</dbReference>
<organism evidence="6 7">
    <name type="scientific">Trichuris muris</name>
    <name type="common">Mouse whipworm</name>
    <dbReference type="NCBI Taxonomy" id="70415"/>
    <lineage>
        <taxon>Eukaryota</taxon>
        <taxon>Metazoa</taxon>
        <taxon>Ecdysozoa</taxon>
        <taxon>Nematoda</taxon>
        <taxon>Enoplea</taxon>
        <taxon>Dorylaimia</taxon>
        <taxon>Trichinellida</taxon>
        <taxon>Trichuridae</taxon>
        <taxon>Trichuris</taxon>
    </lineage>
</organism>
<dbReference type="Pfam" id="PF13181">
    <property type="entry name" value="TPR_8"/>
    <property type="match status" value="1"/>
</dbReference>
<keyword evidence="2" id="KW-0677">Repeat</keyword>
<dbReference type="Proteomes" id="UP000046395">
    <property type="component" value="Unassembled WGS sequence"/>
</dbReference>
<dbReference type="GO" id="GO:0030991">
    <property type="term" value="C:intraciliary transport particle A"/>
    <property type="evidence" value="ECO:0007669"/>
    <property type="project" value="TreeGrafter"/>
</dbReference>
<dbReference type="PANTHER" id="PTHR14699:SF0">
    <property type="entry name" value="TETRATRICOPEPTIDE REPEAT PROTEIN 21 HOMOLOG"/>
    <property type="match status" value="1"/>
</dbReference>
<comment type="similarity">
    <text evidence="1">Belongs to the TTC21 family.</text>
</comment>
<dbReference type="GO" id="GO:0061512">
    <property type="term" value="P:protein localization to cilium"/>
    <property type="evidence" value="ECO:0007669"/>
    <property type="project" value="TreeGrafter"/>
</dbReference>
<evidence type="ECO:0000256" key="3">
    <source>
        <dbReference type="ARBA" id="ARBA00022803"/>
    </source>
</evidence>
<dbReference type="SMART" id="SM00028">
    <property type="entry name" value="TPR"/>
    <property type="match status" value="3"/>
</dbReference>
<evidence type="ECO:0000259" key="5">
    <source>
        <dbReference type="Pfam" id="PF25068"/>
    </source>
</evidence>
<dbReference type="Pfam" id="PF25068">
    <property type="entry name" value="ARM_TT21_4th"/>
    <property type="match status" value="1"/>
</dbReference>
<reference evidence="7" key="1">
    <citation type="submission" date="2019-12" db="UniProtKB">
        <authorList>
            <consortium name="WormBaseParasite"/>
        </authorList>
    </citation>
    <scope>IDENTIFICATION</scope>
</reference>
<dbReference type="GO" id="GO:0035721">
    <property type="term" value="P:intraciliary retrograde transport"/>
    <property type="evidence" value="ECO:0007669"/>
    <property type="project" value="TreeGrafter"/>
</dbReference>
<dbReference type="Gene3D" id="1.25.40.10">
    <property type="entry name" value="Tetratricopeptide repeat domain"/>
    <property type="match status" value="2"/>
</dbReference>
<dbReference type="PROSITE" id="PS50005">
    <property type="entry name" value="TPR"/>
    <property type="match status" value="2"/>
</dbReference>
<evidence type="ECO:0000256" key="1">
    <source>
        <dbReference type="ARBA" id="ARBA00010935"/>
    </source>
</evidence>
<feature type="repeat" description="TPR" evidence="4">
    <location>
        <begin position="215"/>
        <end position="248"/>
    </location>
</feature>
<keyword evidence="3 4" id="KW-0802">TPR repeat</keyword>
<evidence type="ECO:0000256" key="4">
    <source>
        <dbReference type="PROSITE-ProRule" id="PRU00339"/>
    </source>
</evidence>
<name>A0A5S6Q5P5_TRIMR</name>
<dbReference type="SUPFAM" id="SSF48452">
    <property type="entry name" value="TPR-like"/>
    <property type="match status" value="2"/>
</dbReference>
<accession>A0A5S6Q5P5</accession>
<protein>
    <submittedName>
        <fullName evidence="7">Tetratricopeptide repeat protein</fullName>
    </submittedName>
</protein>
<proteinExistence type="inferred from homology"/>
<dbReference type="InterPro" id="IPR019734">
    <property type="entry name" value="TPR_rpt"/>
</dbReference>
<dbReference type="GO" id="GO:0005929">
    <property type="term" value="C:cilium"/>
    <property type="evidence" value="ECO:0007669"/>
    <property type="project" value="GOC"/>
</dbReference>
<evidence type="ECO:0000313" key="7">
    <source>
        <dbReference type="WBParaSite" id="TMUE_0000002282.1"/>
    </source>
</evidence>
<dbReference type="InterPro" id="IPR011990">
    <property type="entry name" value="TPR-like_helical_dom_sf"/>
</dbReference>
<dbReference type="AlphaFoldDB" id="A0A5S6Q5P5"/>
<feature type="domain" description="Tetratricopeptide repeat protein 21A/21B fourth ARM" evidence="5">
    <location>
        <begin position="251"/>
        <end position="283"/>
    </location>
</feature>
<dbReference type="WBParaSite" id="TMUE_0000002282.1">
    <property type="protein sequence ID" value="TMUE_0000002282.1"/>
    <property type="gene ID" value="WBGene00298130"/>
</dbReference>